<protein>
    <submittedName>
        <fullName evidence="1">Uncharacterized protein</fullName>
    </submittedName>
</protein>
<organism evidence="1">
    <name type="scientific">Magnetococcus massalia (strain MO-1)</name>
    <dbReference type="NCBI Taxonomy" id="451514"/>
    <lineage>
        <taxon>Bacteria</taxon>
        <taxon>Pseudomonadati</taxon>
        <taxon>Pseudomonadota</taxon>
        <taxon>Magnetococcia</taxon>
        <taxon>Magnetococcales</taxon>
        <taxon>Magnetococcaceae</taxon>
        <taxon>Magnetococcus</taxon>
    </lineage>
</organism>
<name>A0A1S7LJ31_MAGMO</name>
<accession>A0A1S7LJ31</accession>
<sequence>MGQPLYNIVKLHAERICNRFHNADRTIFVGIFDFRNVASGYFNAVCQSLQCHATVFTPHTQWGFTFQYAISIFGRHQLFFSGCEQLFDSVEMYNIHSVCIVGCGLVFIFWNGNVVHTIDRNVEVVSHDFTFLAVYIPTGPDFQNLKDISLVIKQDSPAANTQFVPISLLKFGDIFGQGRWILCIKLDLLADQLGLIRRHFAQIAKRLFAVRDVKHVSMLANRVHRLKADEAKP</sequence>
<gene>
    <name evidence="1" type="ORF">MAGMO_1991</name>
</gene>
<proteinExistence type="predicted"/>
<dbReference type="EMBL" id="LO017727">
    <property type="protein sequence ID" value="CRH06164.1"/>
    <property type="molecule type" value="Genomic_DNA"/>
</dbReference>
<evidence type="ECO:0000313" key="1">
    <source>
        <dbReference type="EMBL" id="CRH06164.1"/>
    </source>
</evidence>
<reference evidence="1" key="1">
    <citation type="submission" date="2015-04" db="EMBL/GenBank/DDBJ databases">
        <authorList>
            <person name="Syromyatnikov M.Y."/>
            <person name="Popov V.N."/>
        </authorList>
    </citation>
    <scope>NUCLEOTIDE SEQUENCE</scope>
    <source>
        <strain evidence="1">MO-1</strain>
    </source>
</reference>
<dbReference type="AlphaFoldDB" id="A0A1S7LJ31"/>